<evidence type="ECO:0000313" key="3">
    <source>
        <dbReference type="Proteomes" id="UP001054252"/>
    </source>
</evidence>
<accession>A0AAV5L9H9</accession>
<dbReference type="EMBL" id="BPVZ01000103">
    <property type="protein sequence ID" value="GKV33904.1"/>
    <property type="molecule type" value="Genomic_DNA"/>
</dbReference>
<keyword evidence="3" id="KW-1185">Reference proteome</keyword>
<dbReference type="Proteomes" id="UP001054252">
    <property type="component" value="Unassembled WGS sequence"/>
</dbReference>
<comment type="caution">
    <text evidence="2">The sequence shown here is derived from an EMBL/GenBank/DDBJ whole genome shotgun (WGS) entry which is preliminary data.</text>
</comment>
<feature type="region of interest" description="Disordered" evidence="1">
    <location>
        <begin position="1"/>
        <end position="59"/>
    </location>
</feature>
<sequence>MRSSAMSFERGKGEANWRTQELGFARNPARGVPEEPSSPGSRGTQLARFAPSVKSPGLS</sequence>
<proteinExistence type="predicted"/>
<name>A0AAV5L9H9_9ROSI</name>
<protein>
    <submittedName>
        <fullName evidence="2">Uncharacterized protein</fullName>
    </submittedName>
</protein>
<gene>
    <name evidence="2" type="ORF">SLEP1_g42345</name>
</gene>
<evidence type="ECO:0000313" key="2">
    <source>
        <dbReference type="EMBL" id="GKV33904.1"/>
    </source>
</evidence>
<organism evidence="2 3">
    <name type="scientific">Rubroshorea leprosula</name>
    <dbReference type="NCBI Taxonomy" id="152421"/>
    <lineage>
        <taxon>Eukaryota</taxon>
        <taxon>Viridiplantae</taxon>
        <taxon>Streptophyta</taxon>
        <taxon>Embryophyta</taxon>
        <taxon>Tracheophyta</taxon>
        <taxon>Spermatophyta</taxon>
        <taxon>Magnoliopsida</taxon>
        <taxon>eudicotyledons</taxon>
        <taxon>Gunneridae</taxon>
        <taxon>Pentapetalae</taxon>
        <taxon>rosids</taxon>
        <taxon>malvids</taxon>
        <taxon>Malvales</taxon>
        <taxon>Dipterocarpaceae</taxon>
        <taxon>Rubroshorea</taxon>
    </lineage>
</organism>
<dbReference type="AlphaFoldDB" id="A0AAV5L9H9"/>
<evidence type="ECO:0000256" key="1">
    <source>
        <dbReference type="SAM" id="MobiDB-lite"/>
    </source>
</evidence>
<reference evidence="2 3" key="1">
    <citation type="journal article" date="2021" name="Commun. Biol.">
        <title>The genome of Shorea leprosula (Dipterocarpaceae) highlights the ecological relevance of drought in aseasonal tropical rainforests.</title>
        <authorList>
            <person name="Ng K.K.S."/>
            <person name="Kobayashi M.J."/>
            <person name="Fawcett J.A."/>
            <person name="Hatakeyama M."/>
            <person name="Paape T."/>
            <person name="Ng C.H."/>
            <person name="Ang C.C."/>
            <person name="Tnah L.H."/>
            <person name="Lee C.T."/>
            <person name="Nishiyama T."/>
            <person name="Sese J."/>
            <person name="O'Brien M.J."/>
            <person name="Copetti D."/>
            <person name="Mohd Noor M.I."/>
            <person name="Ong R.C."/>
            <person name="Putra M."/>
            <person name="Sireger I.Z."/>
            <person name="Indrioko S."/>
            <person name="Kosugi Y."/>
            <person name="Izuno A."/>
            <person name="Isagi Y."/>
            <person name="Lee S.L."/>
            <person name="Shimizu K.K."/>
        </authorList>
    </citation>
    <scope>NUCLEOTIDE SEQUENCE [LARGE SCALE GENOMIC DNA]</scope>
    <source>
        <strain evidence="2">214</strain>
    </source>
</reference>